<keyword evidence="5 13" id="KW-0645">Protease</keyword>
<dbReference type="GO" id="GO:0016485">
    <property type="term" value="P:protein processing"/>
    <property type="evidence" value="ECO:0007669"/>
    <property type="project" value="TreeGrafter"/>
</dbReference>
<evidence type="ECO:0000256" key="9">
    <source>
        <dbReference type="ARBA" id="ARBA00023006"/>
    </source>
</evidence>
<evidence type="ECO:0000256" key="3">
    <source>
        <dbReference type="ARBA" id="ARBA00022448"/>
    </source>
</evidence>
<keyword evidence="3" id="KW-0813">Transport</keyword>
<dbReference type="Pfam" id="PF03416">
    <property type="entry name" value="Peptidase_C54"/>
    <property type="match status" value="1"/>
</dbReference>
<organism evidence="15 16">
    <name type="scientific">Olea europaea subsp. europaea</name>
    <dbReference type="NCBI Taxonomy" id="158383"/>
    <lineage>
        <taxon>Eukaryota</taxon>
        <taxon>Viridiplantae</taxon>
        <taxon>Streptophyta</taxon>
        <taxon>Embryophyta</taxon>
        <taxon>Tracheophyta</taxon>
        <taxon>Spermatophyta</taxon>
        <taxon>Magnoliopsida</taxon>
        <taxon>eudicotyledons</taxon>
        <taxon>Gunneridae</taxon>
        <taxon>Pentapetalae</taxon>
        <taxon>asterids</taxon>
        <taxon>lamiids</taxon>
        <taxon>Lamiales</taxon>
        <taxon>Oleaceae</taxon>
        <taxon>Oleeae</taxon>
        <taxon>Olea</taxon>
    </lineage>
</organism>
<dbReference type="OrthoDB" id="2960936at2759"/>
<dbReference type="GO" id="GO:0015031">
    <property type="term" value="P:protein transport"/>
    <property type="evidence" value="ECO:0007669"/>
    <property type="project" value="UniProtKB-KW"/>
</dbReference>
<dbReference type="Proteomes" id="UP000594638">
    <property type="component" value="Unassembled WGS sequence"/>
</dbReference>
<name>A0A8S0PSP4_OLEEU</name>
<dbReference type="GO" id="GO:0000423">
    <property type="term" value="P:mitophagy"/>
    <property type="evidence" value="ECO:0007669"/>
    <property type="project" value="TreeGrafter"/>
</dbReference>
<comment type="caution">
    <text evidence="15">The sequence shown here is derived from an EMBL/GenBank/DDBJ whole genome shotgun (WGS) entry which is preliminary data.</text>
</comment>
<accession>A0A8S0PSP4</accession>
<dbReference type="GO" id="GO:0000045">
    <property type="term" value="P:autophagosome assembly"/>
    <property type="evidence" value="ECO:0007669"/>
    <property type="project" value="TreeGrafter"/>
</dbReference>
<evidence type="ECO:0000256" key="2">
    <source>
        <dbReference type="ARBA" id="ARBA00010958"/>
    </source>
</evidence>
<keyword evidence="4 13" id="KW-0963">Cytoplasm</keyword>
<feature type="domain" description="Peptidase C54 catalytic" evidence="14">
    <location>
        <begin position="22"/>
        <end position="83"/>
    </location>
</feature>
<sequence>MAINILASTHFLHHEPTLHIHTAFYLDPHEVQQVVDIKRDSIEADTSSYHCNAVRHIPLDLIDPSLAIGFYCRDKSDFDDFCARALELFSQSNGAPLFTIAKTCSSPNPAAHHETLSGNAARKYDSIDLLPADEPEDGAQDDWQLI</sequence>
<dbReference type="EMBL" id="CACTIH010000211">
    <property type="protein sequence ID" value="CAA2957171.1"/>
    <property type="molecule type" value="Genomic_DNA"/>
</dbReference>
<evidence type="ECO:0000256" key="12">
    <source>
        <dbReference type="ARBA" id="ARBA00045891"/>
    </source>
</evidence>
<keyword evidence="6 13" id="KW-0378">Hydrolase</keyword>
<comment type="catalytic activity">
    <reaction evidence="10">
        <text>[protein]-C-terminal L-amino acid-glycyl-phosphatidylethanolamide + H2O = [protein]-C-terminal L-amino acid-glycine + a 1,2-diacyl-sn-glycero-3-phosphoethanolamine</text>
        <dbReference type="Rhea" id="RHEA:67548"/>
        <dbReference type="Rhea" id="RHEA-COMP:17323"/>
        <dbReference type="Rhea" id="RHEA-COMP:17324"/>
        <dbReference type="ChEBI" id="CHEBI:15377"/>
        <dbReference type="ChEBI" id="CHEBI:64612"/>
        <dbReference type="ChEBI" id="CHEBI:172940"/>
        <dbReference type="ChEBI" id="CHEBI:172941"/>
    </reaction>
    <physiologicalReaction direction="left-to-right" evidence="10">
        <dbReference type="Rhea" id="RHEA:67549"/>
    </physiologicalReaction>
</comment>
<evidence type="ECO:0000256" key="4">
    <source>
        <dbReference type="ARBA" id="ARBA00022490"/>
    </source>
</evidence>
<comment type="subunit">
    <text evidence="11">Interacts with ATG8.</text>
</comment>
<dbReference type="AlphaFoldDB" id="A0A8S0PSP4"/>
<dbReference type="Gramene" id="OE9A023872T1">
    <property type="protein sequence ID" value="OE9A023872C1"/>
    <property type="gene ID" value="OE9A023872"/>
</dbReference>
<dbReference type="InterPro" id="IPR038765">
    <property type="entry name" value="Papain-like_cys_pep_sf"/>
</dbReference>
<dbReference type="GO" id="GO:0019786">
    <property type="term" value="F:protein-phosphatidylethanolamide deconjugating activity"/>
    <property type="evidence" value="ECO:0007669"/>
    <property type="project" value="InterPro"/>
</dbReference>
<evidence type="ECO:0000256" key="5">
    <source>
        <dbReference type="ARBA" id="ARBA00022670"/>
    </source>
</evidence>
<evidence type="ECO:0000256" key="13">
    <source>
        <dbReference type="RuleBase" id="RU363115"/>
    </source>
</evidence>
<protein>
    <recommendedName>
        <fullName evidence="13">Cysteine protease</fullName>
        <ecNumber evidence="13">3.4.22.-</ecNumber>
    </recommendedName>
</protein>
<dbReference type="PANTHER" id="PTHR22624:SF49">
    <property type="entry name" value="CYSTEINE PROTEASE"/>
    <property type="match status" value="1"/>
</dbReference>
<evidence type="ECO:0000256" key="10">
    <source>
        <dbReference type="ARBA" id="ARBA00029362"/>
    </source>
</evidence>
<evidence type="ECO:0000256" key="11">
    <source>
        <dbReference type="ARBA" id="ARBA00038724"/>
    </source>
</evidence>
<comment type="subcellular location">
    <subcellularLocation>
        <location evidence="1 13">Cytoplasm</location>
    </subcellularLocation>
</comment>
<dbReference type="SUPFAM" id="SSF54001">
    <property type="entry name" value="Cysteine proteinases"/>
    <property type="match status" value="1"/>
</dbReference>
<gene>
    <name evidence="15" type="ORF">OLEA9_A023872</name>
</gene>
<keyword evidence="9 13" id="KW-0072">Autophagy</keyword>
<evidence type="ECO:0000313" key="15">
    <source>
        <dbReference type="EMBL" id="CAA2957171.1"/>
    </source>
</evidence>
<proteinExistence type="inferred from homology"/>
<evidence type="ECO:0000313" key="16">
    <source>
        <dbReference type="Proteomes" id="UP000594638"/>
    </source>
</evidence>
<dbReference type="GO" id="GO:0035973">
    <property type="term" value="P:aggrephagy"/>
    <property type="evidence" value="ECO:0007669"/>
    <property type="project" value="TreeGrafter"/>
</dbReference>
<evidence type="ECO:0000256" key="7">
    <source>
        <dbReference type="ARBA" id="ARBA00022807"/>
    </source>
</evidence>
<dbReference type="PANTHER" id="PTHR22624">
    <property type="entry name" value="CYSTEINE PROTEASE ATG4"/>
    <property type="match status" value="1"/>
</dbReference>
<dbReference type="GO" id="GO:0034727">
    <property type="term" value="P:piecemeal microautophagy of the nucleus"/>
    <property type="evidence" value="ECO:0007669"/>
    <property type="project" value="TreeGrafter"/>
</dbReference>
<keyword evidence="8 13" id="KW-0653">Protein transport</keyword>
<evidence type="ECO:0000256" key="6">
    <source>
        <dbReference type="ARBA" id="ARBA00022801"/>
    </source>
</evidence>
<dbReference type="InterPro" id="IPR005078">
    <property type="entry name" value="Peptidase_C54"/>
</dbReference>
<comment type="function">
    <text evidence="12">Cysteine protease that plays a key role in autophagy by mediating both proteolytic activation and delipidation of ATG8 family proteins. The protease activity is required for proteolytic activation of ATG8 family proteins: cleaves the C-terminal amino acid of ATG8 proteins to reveal a C-terminal glycine. Exposure of the glycine at the C-terminus is essential for ATG8 proteins conjugation to phosphatidylethanolamine (PE) and insertion to membranes, which is necessary for autophagy. In addition to the protease activity, also mediates delipidation of PE-conjugated ATG8 proteins.</text>
</comment>
<dbReference type="EC" id="3.4.22.-" evidence="13"/>
<dbReference type="GO" id="GO:0005737">
    <property type="term" value="C:cytoplasm"/>
    <property type="evidence" value="ECO:0007669"/>
    <property type="project" value="UniProtKB-SubCell"/>
</dbReference>
<evidence type="ECO:0000256" key="8">
    <source>
        <dbReference type="ARBA" id="ARBA00022927"/>
    </source>
</evidence>
<dbReference type="GO" id="GO:0004197">
    <property type="term" value="F:cysteine-type endopeptidase activity"/>
    <property type="evidence" value="ECO:0007669"/>
    <property type="project" value="TreeGrafter"/>
</dbReference>
<keyword evidence="16" id="KW-1185">Reference proteome</keyword>
<comment type="similarity">
    <text evidence="2 13">Belongs to the peptidase C54 family.</text>
</comment>
<dbReference type="InterPro" id="IPR046792">
    <property type="entry name" value="Peptidase_C54_cat"/>
</dbReference>
<keyword evidence="7" id="KW-0788">Thiol protease</keyword>
<reference evidence="15 16" key="1">
    <citation type="submission" date="2019-12" db="EMBL/GenBank/DDBJ databases">
        <authorList>
            <person name="Alioto T."/>
            <person name="Alioto T."/>
            <person name="Gomez Garrido J."/>
        </authorList>
    </citation>
    <scope>NUCLEOTIDE SEQUENCE [LARGE SCALE GENOMIC DNA]</scope>
</reference>
<evidence type="ECO:0000256" key="1">
    <source>
        <dbReference type="ARBA" id="ARBA00004496"/>
    </source>
</evidence>
<evidence type="ECO:0000259" key="14">
    <source>
        <dbReference type="Pfam" id="PF03416"/>
    </source>
</evidence>